<feature type="transmembrane region" description="Helical" evidence="8">
    <location>
        <begin position="242"/>
        <end position="264"/>
    </location>
</feature>
<dbReference type="Gene3D" id="3.30.460.20">
    <property type="entry name" value="CorA soluble domain-like"/>
    <property type="match status" value="1"/>
</dbReference>
<feature type="transmembrane region" description="Helical" evidence="8">
    <location>
        <begin position="276"/>
        <end position="296"/>
    </location>
</feature>
<dbReference type="PANTHER" id="PTHR46494">
    <property type="entry name" value="CORA FAMILY METAL ION TRANSPORTER (EUROFUNG)"/>
    <property type="match status" value="1"/>
</dbReference>
<dbReference type="Proteomes" id="UP000621500">
    <property type="component" value="Unassembled WGS sequence"/>
</dbReference>
<dbReference type="SUPFAM" id="SSF143865">
    <property type="entry name" value="CorA soluble domain-like"/>
    <property type="match status" value="1"/>
</dbReference>
<organism evidence="9 10">
    <name type="scientific">Plantactinospora mayteni</name>
    <dbReference type="NCBI Taxonomy" id="566021"/>
    <lineage>
        <taxon>Bacteria</taxon>
        <taxon>Bacillati</taxon>
        <taxon>Actinomycetota</taxon>
        <taxon>Actinomycetes</taxon>
        <taxon>Micromonosporales</taxon>
        <taxon>Micromonosporaceae</taxon>
        <taxon>Plantactinospora</taxon>
    </lineage>
</organism>
<evidence type="ECO:0000256" key="3">
    <source>
        <dbReference type="ARBA" id="ARBA00022448"/>
    </source>
</evidence>
<comment type="caution">
    <text evidence="9">The sequence shown here is derived from an EMBL/GenBank/DDBJ whole genome shotgun (WGS) entry which is preliminary data.</text>
</comment>
<evidence type="ECO:0000313" key="9">
    <source>
        <dbReference type="EMBL" id="GIH00761.1"/>
    </source>
</evidence>
<keyword evidence="4" id="KW-1003">Cell membrane</keyword>
<name>A0ABQ4F1G3_9ACTN</name>
<keyword evidence="10" id="KW-1185">Reference proteome</keyword>
<dbReference type="InterPro" id="IPR002523">
    <property type="entry name" value="MgTranspt_CorA/ZnTranspt_ZntB"/>
</dbReference>
<gene>
    <name evidence="9" type="ORF">Pma05_73330</name>
</gene>
<evidence type="ECO:0000256" key="8">
    <source>
        <dbReference type="SAM" id="Phobius"/>
    </source>
</evidence>
<evidence type="ECO:0000256" key="6">
    <source>
        <dbReference type="ARBA" id="ARBA00022989"/>
    </source>
</evidence>
<evidence type="ECO:0000313" key="10">
    <source>
        <dbReference type="Proteomes" id="UP000621500"/>
    </source>
</evidence>
<dbReference type="Gene3D" id="1.20.58.340">
    <property type="entry name" value="Magnesium transport protein CorA, transmembrane region"/>
    <property type="match status" value="2"/>
</dbReference>
<evidence type="ECO:0000256" key="4">
    <source>
        <dbReference type="ARBA" id="ARBA00022475"/>
    </source>
</evidence>
<sequence>MREMAGRLSTDDRAVGWLDLHRPSEEDLHWLTRTFHLHSLAVEDMTHDARRAKLSRYDSHLLLSTYLVRLHNDGGFASAWLSAFVTPRLLITVHHDDFDLDELRLRWDEDRELAVHGVAFLFYVLLDMIIDNQYTSVRELDAALQRLEDDLFNEGSRVPLQRRIFHARRHMVRLREVALPMREVVNSVMRPTMHVVPQEMVPYYQTVYDHALRVVEWTDTQRDLLVSILDTNMMMQSNQLNVIVKQVTSWAAVIAVPTAVAGYFGQNVGFPWHHTTGFVISTVLTVGFAAALFVVFRRKGWL</sequence>
<keyword evidence="3" id="KW-0813">Transport</keyword>
<comment type="subcellular location">
    <subcellularLocation>
        <location evidence="1">Cell membrane</location>
        <topology evidence="1">Multi-pass membrane protein</topology>
    </subcellularLocation>
</comment>
<dbReference type="InterPro" id="IPR045861">
    <property type="entry name" value="CorA_cytoplasmic_dom"/>
</dbReference>
<dbReference type="InterPro" id="IPR045863">
    <property type="entry name" value="CorA_TM1_TM2"/>
</dbReference>
<evidence type="ECO:0000256" key="7">
    <source>
        <dbReference type="ARBA" id="ARBA00023136"/>
    </source>
</evidence>
<reference evidence="9 10" key="1">
    <citation type="submission" date="2021-01" db="EMBL/GenBank/DDBJ databases">
        <title>Whole genome shotgun sequence of Plantactinospora mayteni NBRC 109088.</title>
        <authorList>
            <person name="Komaki H."/>
            <person name="Tamura T."/>
        </authorList>
    </citation>
    <scope>NUCLEOTIDE SEQUENCE [LARGE SCALE GENOMIC DNA]</scope>
    <source>
        <strain evidence="9 10">NBRC 109088</strain>
    </source>
</reference>
<keyword evidence="7 8" id="KW-0472">Membrane</keyword>
<dbReference type="CDD" id="cd12822">
    <property type="entry name" value="TmCorA-like"/>
    <property type="match status" value="1"/>
</dbReference>
<evidence type="ECO:0000256" key="2">
    <source>
        <dbReference type="ARBA" id="ARBA00009765"/>
    </source>
</evidence>
<dbReference type="SUPFAM" id="SSF144083">
    <property type="entry name" value="Magnesium transport protein CorA, transmembrane region"/>
    <property type="match status" value="1"/>
</dbReference>
<evidence type="ECO:0000256" key="5">
    <source>
        <dbReference type="ARBA" id="ARBA00022692"/>
    </source>
</evidence>
<proteinExistence type="inferred from homology"/>
<protein>
    <submittedName>
        <fullName evidence="9">Magnesium transporter CorA</fullName>
    </submittedName>
</protein>
<evidence type="ECO:0000256" key="1">
    <source>
        <dbReference type="ARBA" id="ARBA00004651"/>
    </source>
</evidence>
<keyword evidence="5 8" id="KW-0812">Transmembrane</keyword>
<dbReference type="Pfam" id="PF01544">
    <property type="entry name" value="CorA"/>
    <property type="match status" value="1"/>
</dbReference>
<comment type="similarity">
    <text evidence="2">Belongs to the CorA metal ion transporter (MIT) (TC 1.A.35) family.</text>
</comment>
<dbReference type="PANTHER" id="PTHR46494:SF1">
    <property type="entry name" value="CORA FAMILY METAL ION TRANSPORTER (EUROFUNG)"/>
    <property type="match status" value="1"/>
</dbReference>
<keyword evidence="6 8" id="KW-1133">Transmembrane helix</keyword>
<dbReference type="EMBL" id="BONX01000057">
    <property type="protein sequence ID" value="GIH00761.1"/>
    <property type="molecule type" value="Genomic_DNA"/>
</dbReference>
<accession>A0ABQ4F1G3</accession>